<protein>
    <submittedName>
        <fullName evidence="1">Uncharacterized protein</fullName>
    </submittedName>
</protein>
<evidence type="ECO:0000313" key="1">
    <source>
        <dbReference type="EMBL" id="KAI3720086.1"/>
    </source>
</evidence>
<gene>
    <name evidence="1" type="ORF">L6452_20996</name>
</gene>
<dbReference type="Proteomes" id="UP001055879">
    <property type="component" value="Linkage Group LG06"/>
</dbReference>
<name>A0ACB9BE86_ARCLA</name>
<dbReference type="EMBL" id="CM042052">
    <property type="protein sequence ID" value="KAI3720086.1"/>
    <property type="molecule type" value="Genomic_DNA"/>
</dbReference>
<comment type="caution">
    <text evidence="1">The sequence shown here is derived from an EMBL/GenBank/DDBJ whole genome shotgun (WGS) entry which is preliminary data.</text>
</comment>
<organism evidence="1 2">
    <name type="scientific">Arctium lappa</name>
    <name type="common">Greater burdock</name>
    <name type="synonym">Lappa major</name>
    <dbReference type="NCBI Taxonomy" id="4217"/>
    <lineage>
        <taxon>Eukaryota</taxon>
        <taxon>Viridiplantae</taxon>
        <taxon>Streptophyta</taxon>
        <taxon>Embryophyta</taxon>
        <taxon>Tracheophyta</taxon>
        <taxon>Spermatophyta</taxon>
        <taxon>Magnoliopsida</taxon>
        <taxon>eudicotyledons</taxon>
        <taxon>Gunneridae</taxon>
        <taxon>Pentapetalae</taxon>
        <taxon>asterids</taxon>
        <taxon>campanulids</taxon>
        <taxon>Asterales</taxon>
        <taxon>Asteraceae</taxon>
        <taxon>Carduoideae</taxon>
        <taxon>Cardueae</taxon>
        <taxon>Arctiinae</taxon>
        <taxon>Arctium</taxon>
    </lineage>
</organism>
<reference evidence="2" key="1">
    <citation type="journal article" date="2022" name="Mol. Ecol. Resour.">
        <title>The genomes of chicory, endive, great burdock and yacon provide insights into Asteraceae palaeo-polyploidization history and plant inulin production.</title>
        <authorList>
            <person name="Fan W."/>
            <person name="Wang S."/>
            <person name="Wang H."/>
            <person name="Wang A."/>
            <person name="Jiang F."/>
            <person name="Liu H."/>
            <person name="Zhao H."/>
            <person name="Xu D."/>
            <person name="Zhang Y."/>
        </authorList>
    </citation>
    <scope>NUCLEOTIDE SEQUENCE [LARGE SCALE GENOMIC DNA]</scope>
    <source>
        <strain evidence="2">cv. Niubang</strain>
    </source>
</reference>
<proteinExistence type="predicted"/>
<accession>A0ACB9BE86</accession>
<keyword evidence="2" id="KW-1185">Reference proteome</keyword>
<evidence type="ECO:0000313" key="2">
    <source>
        <dbReference type="Proteomes" id="UP001055879"/>
    </source>
</evidence>
<sequence length="260" mass="29549">MYTSCIGYYIDSQTRMYIGICKLTGYMQLLCLYSCQFHMLKPCLPIYVSSYRFFNFLNAVGDALNMKERSTNHHHTTSEALIDLLEHLQRKLEMGNYSSVCSLMISPIMKSNKAARVIFPSGEIRQFRESVKAAEIMLECPSFFLVNSRSLNINRRFSPLSADEDLEAGNIYIMFPMRRVNSMVTPADMAVFWIAGNSAGKRISGRISPELSTGGGREEVQAEEQPRLVAEVPEFSFRLAVCRSRKPFLDTITEEPVCSR</sequence>
<reference evidence="1 2" key="2">
    <citation type="journal article" date="2022" name="Mol. Ecol. Resour.">
        <title>The genomes of chicory, endive, great burdock and yacon provide insights into Asteraceae paleo-polyploidization history and plant inulin production.</title>
        <authorList>
            <person name="Fan W."/>
            <person name="Wang S."/>
            <person name="Wang H."/>
            <person name="Wang A."/>
            <person name="Jiang F."/>
            <person name="Liu H."/>
            <person name="Zhao H."/>
            <person name="Xu D."/>
            <person name="Zhang Y."/>
        </authorList>
    </citation>
    <scope>NUCLEOTIDE SEQUENCE [LARGE SCALE GENOMIC DNA]</scope>
    <source>
        <strain evidence="2">cv. Niubang</strain>
    </source>
</reference>